<name>A0ABX9WF88_9ACTN</name>
<dbReference type="EMBL" id="RJLN01000039">
    <property type="protein sequence ID" value="RNL98267.1"/>
    <property type="molecule type" value="Genomic_DNA"/>
</dbReference>
<feature type="non-terminal residue" evidence="2">
    <location>
        <position position="92"/>
    </location>
</feature>
<organism evidence="2 3">
    <name type="scientific">Micromonospora solifontis</name>
    <dbReference type="NCBI Taxonomy" id="2487138"/>
    <lineage>
        <taxon>Bacteria</taxon>
        <taxon>Bacillati</taxon>
        <taxon>Actinomycetota</taxon>
        <taxon>Actinomycetes</taxon>
        <taxon>Micromonosporales</taxon>
        <taxon>Micromonosporaceae</taxon>
        <taxon>Micromonospora</taxon>
    </lineage>
</organism>
<evidence type="ECO:0000313" key="3">
    <source>
        <dbReference type="Proteomes" id="UP000280698"/>
    </source>
</evidence>
<proteinExistence type="predicted"/>
<evidence type="ECO:0000259" key="1">
    <source>
        <dbReference type="Pfam" id="PF24623"/>
    </source>
</evidence>
<evidence type="ECO:0000313" key="2">
    <source>
        <dbReference type="EMBL" id="RNL98267.1"/>
    </source>
</evidence>
<accession>A0ABX9WF88</accession>
<dbReference type="Pfam" id="PF24623">
    <property type="entry name" value="Phage_zn_bind_8"/>
    <property type="match status" value="1"/>
</dbReference>
<feature type="domain" description="DNA-binding phage zinc finger" evidence="1">
    <location>
        <begin position="26"/>
        <end position="91"/>
    </location>
</feature>
<protein>
    <recommendedName>
        <fullName evidence="1">DNA-binding phage zinc finger domain-containing protein</fullName>
    </recommendedName>
</protein>
<dbReference type="Proteomes" id="UP000280698">
    <property type="component" value="Unassembled WGS sequence"/>
</dbReference>
<dbReference type="RefSeq" id="WP_204348484.1">
    <property type="nucleotide sequence ID" value="NZ_JAAHBY010000039.1"/>
</dbReference>
<sequence>MSSDPGASARRNLERARQSVQEIHRAAVRHRDPRLHELADEISEIAMTLGHDAGPVQEWRPCPVCAAQPGSHCLNTPGNKMVDGMHPERTKL</sequence>
<keyword evidence="3" id="KW-1185">Reference proteome</keyword>
<dbReference type="InterPro" id="IPR056911">
    <property type="entry name" value="Phage_Znf_bind_put"/>
</dbReference>
<gene>
    <name evidence="2" type="ORF">EFE23_15525</name>
</gene>
<reference evidence="2 3" key="1">
    <citation type="submission" date="2018-11" db="EMBL/GenBank/DDBJ databases">
        <title>Micromonospora sp. PPF5-17, a new actinomycetes isolated from a hot spring soil.</title>
        <authorList>
            <person name="Thawai C."/>
        </authorList>
    </citation>
    <scope>NUCLEOTIDE SEQUENCE [LARGE SCALE GENOMIC DNA]</scope>
    <source>
        <strain evidence="2 3">PPF5-17</strain>
    </source>
</reference>
<comment type="caution">
    <text evidence="2">The sequence shown here is derived from an EMBL/GenBank/DDBJ whole genome shotgun (WGS) entry which is preliminary data.</text>
</comment>